<feature type="compositionally biased region" description="Low complexity" evidence="2">
    <location>
        <begin position="1080"/>
        <end position="1097"/>
    </location>
</feature>
<dbReference type="PROSITE" id="PS50030">
    <property type="entry name" value="UBA"/>
    <property type="match status" value="1"/>
</dbReference>
<feature type="compositionally biased region" description="Basic and acidic residues" evidence="2">
    <location>
        <begin position="1064"/>
        <end position="1076"/>
    </location>
</feature>
<dbReference type="Proteomes" id="UP000769528">
    <property type="component" value="Unassembled WGS sequence"/>
</dbReference>
<feature type="compositionally biased region" description="Basic and acidic residues" evidence="2">
    <location>
        <begin position="991"/>
        <end position="1011"/>
    </location>
</feature>
<feature type="domain" description="EH" evidence="4">
    <location>
        <begin position="7"/>
        <end position="93"/>
    </location>
</feature>
<feature type="domain" description="UBA" evidence="3">
    <location>
        <begin position="1245"/>
        <end position="1287"/>
    </location>
</feature>
<dbReference type="SUPFAM" id="SSF47473">
    <property type="entry name" value="EF-hand"/>
    <property type="match status" value="3"/>
</dbReference>
<dbReference type="SUPFAM" id="SSF46934">
    <property type="entry name" value="UBA-like"/>
    <property type="match status" value="1"/>
</dbReference>
<proteinExistence type="predicted"/>
<feature type="region of interest" description="Disordered" evidence="2">
    <location>
        <begin position="353"/>
        <end position="381"/>
    </location>
</feature>
<feature type="coiled-coil region" evidence="1">
    <location>
        <begin position="704"/>
        <end position="794"/>
    </location>
</feature>
<dbReference type="EMBL" id="JAEUBF010001392">
    <property type="protein sequence ID" value="KAH3667015.1"/>
    <property type="molecule type" value="Genomic_DNA"/>
</dbReference>
<dbReference type="InterPro" id="IPR011992">
    <property type="entry name" value="EF-hand-dom_pair"/>
</dbReference>
<evidence type="ECO:0000313" key="5">
    <source>
        <dbReference type="EMBL" id="KAH3667015.1"/>
    </source>
</evidence>
<dbReference type="GO" id="GO:0006897">
    <property type="term" value="P:endocytosis"/>
    <property type="evidence" value="ECO:0007669"/>
    <property type="project" value="TreeGrafter"/>
</dbReference>
<feature type="region of interest" description="Disordered" evidence="2">
    <location>
        <begin position="917"/>
        <end position="936"/>
    </location>
</feature>
<evidence type="ECO:0000259" key="3">
    <source>
        <dbReference type="PROSITE" id="PS50030"/>
    </source>
</evidence>
<feature type="compositionally biased region" description="Polar residues" evidence="2">
    <location>
        <begin position="813"/>
        <end position="823"/>
    </location>
</feature>
<dbReference type="CDD" id="cd00052">
    <property type="entry name" value="EH"/>
    <property type="match status" value="3"/>
</dbReference>
<dbReference type="SMART" id="SM00027">
    <property type="entry name" value="EH"/>
    <property type="match status" value="3"/>
</dbReference>
<reference evidence="5" key="2">
    <citation type="submission" date="2021-01" db="EMBL/GenBank/DDBJ databases">
        <authorList>
            <person name="Schikora-Tamarit M.A."/>
        </authorList>
    </citation>
    <scope>NUCLEOTIDE SEQUENCE</scope>
    <source>
        <strain evidence="5">CBS6341</strain>
    </source>
</reference>
<evidence type="ECO:0000259" key="4">
    <source>
        <dbReference type="PROSITE" id="PS50031"/>
    </source>
</evidence>
<dbReference type="OrthoDB" id="524326at2759"/>
<reference evidence="5" key="1">
    <citation type="journal article" date="2021" name="Open Biol.">
        <title>Shared evolutionary footprints suggest mitochondrial oxidative damage underlies multiple complex I losses in fungi.</title>
        <authorList>
            <person name="Schikora-Tamarit M.A."/>
            <person name="Marcet-Houben M."/>
            <person name="Nosek J."/>
            <person name="Gabaldon T."/>
        </authorList>
    </citation>
    <scope>NUCLEOTIDE SEQUENCE</scope>
    <source>
        <strain evidence="5">CBS6341</strain>
    </source>
</reference>
<feature type="compositionally biased region" description="Polar residues" evidence="2">
    <location>
        <begin position="1029"/>
        <end position="1038"/>
    </location>
</feature>
<accession>A0A9P8P8K9</accession>
<feature type="compositionally biased region" description="Polar residues" evidence="2">
    <location>
        <begin position="881"/>
        <end position="903"/>
    </location>
</feature>
<feature type="domain" description="EH" evidence="4">
    <location>
        <begin position="268"/>
        <end position="353"/>
    </location>
</feature>
<feature type="compositionally biased region" description="Low complexity" evidence="2">
    <location>
        <begin position="229"/>
        <end position="238"/>
    </location>
</feature>
<feature type="compositionally biased region" description="Polar residues" evidence="2">
    <location>
        <begin position="467"/>
        <end position="486"/>
    </location>
</feature>
<keyword evidence="6" id="KW-1185">Reference proteome</keyword>
<dbReference type="PANTHER" id="PTHR11216:SF170">
    <property type="entry name" value="DYNAMIN ASSOCIATED PROTEIN 160, ISOFORM D"/>
    <property type="match status" value="1"/>
</dbReference>
<feature type="compositionally biased region" description="Polar residues" evidence="2">
    <location>
        <begin position="354"/>
        <end position="381"/>
    </location>
</feature>
<feature type="region of interest" description="Disordered" evidence="2">
    <location>
        <begin position="942"/>
        <end position="961"/>
    </location>
</feature>
<dbReference type="InterPro" id="IPR009060">
    <property type="entry name" value="UBA-like_sf"/>
</dbReference>
<feature type="coiled-coil region" evidence="1">
    <location>
        <begin position="582"/>
        <end position="644"/>
    </location>
</feature>
<dbReference type="GO" id="GO:0005737">
    <property type="term" value="C:cytoplasm"/>
    <property type="evidence" value="ECO:0007669"/>
    <property type="project" value="TreeGrafter"/>
</dbReference>
<dbReference type="GO" id="GO:0005886">
    <property type="term" value="C:plasma membrane"/>
    <property type="evidence" value="ECO:0007669"/>
    <property type="project" value="TreeGrafter"/>
</dbReference>
<feature type="region of interest" description="Disordered" evidence="2">
    <location>
        <begin position="413"/>
        <end position="496"/>
    </location>
</feature>
<dbReference type="PROSITE" id="PS50031">
    <property type="entry name" value="EH"/>
    <property type="match status" value="3"/>
</dbReference>
<feature type="compositionally biased region" description="Acidic residues" evidence="2">
    <location>
        <begin position="942"/>
        <end position="953"/>
    </location>
</feature>
<organism evidence="5 6">
    <name type="scientific">Wickerhamomyces mucosus</name>
    <dbReference type="NCBI Taxonomy" id="1378264"/>
    <lineage>
        <taxon>Eukaryota</taxon>
        <taxon>Fungi</taxon>
        <taxon>Dikarya</taxon>
        <taxon>Ascomycota</taxon>
        <taxon>Saccharomycotina</taxon>
        <taxon>Saccharomycetes</taxon>
        <taxon>Phaffomycetales</taxon>
        <taxon>Wickerhamomycetaceae</taxon>
        <taxon>Wickerhamomyces</taxon>
    </lineage>
</organism>
<feature type="compositionally biased region" description="Low complexity" evidence="2">
    <location>
        <begin position="453"/>
        <end position="466"/>
    </location>
</feature>
<feature type="compositionally biased region" description="Polar residues" evidence="2">
    <location>
        <begin position="1208"/>
        <end position="1239"/>
    </location>
</feature>
<dbReference type="PANTHER" id="PTHR11216">
    <property type="entry name" value="EH DOMAIN"/>
    <property type="match status" value="1"/>
</dbReference>
<feature type="compositionally biased region" description="Basic and acidic residues" evidence="2">
    <location>
        <begin position="824"/>
        <end position="837"/>
    </location>
</feature>
<keyword evidence="1" id="KW-0175">Coiled coil</keyword>
<name>A0A9P8P8K9_9ASCO</name>
<evidence type="ECO:0000256" key="1">
    <source>
        <dbReference type="SAM" id="Coils"/>
    </source>
</evidence>
<evidence type="ECO:0000256" key="2">
    <source>
        <dbReference type="SAM" id="MobiDB-lite"/>
    </source>
</evidence>
<gene>
    <name evidence="5" type="ORF">WICMUC_005362</name>
</gene>
<feature type="region of interest" description="Disordered" evidence="2">
    <location>
        <begin position="80"/>
        <end position="125"/>
    </location>
</feature>
<dbReference type="SMART" id="SM00165">
    <property type="entry name" value="UBA"/>
    <property type="match status" value="1"/>
</dbReference>
<dbReference type="Pfam" id="PF12763">
    <property type="entry name" value="EH"/>
    <property type="match status" value="3"/>
</dbReference>
<feature type="region of interest" description="Disordered" evidence="2">
    <location>
        <begin position="870"/>
        <end position="903"/>
    </location>
</feature>
<feature type="compositionally biased region" description="Low complexity" evidence="2">
    <location>
        <begin position="113"/>
        <end position="125"/>
    </location>
</feature>
<dbReference type="Gene3D" id="1.10.238.10">
    <property type="entry name" value="EF-hand"/>
    <property type="match status" value="3"/>
</dbReference>
<feature type="compositionally biased region" description="Acidic residues" evidence="2">
    <location>
        <begin position="1129"/>
        <end position="1161"/>
    </location>
</feature>
<feature type="region of interest" description="Disordered" evidence="2">
    <location>
        <begin position="229"/>
        <end position="253"/>
    </location>
</feature>
<feature type="region of interest" description="Disordered" evidence="2">
    <location>
        <begin position="974"/>
        <end position="1248"/>
    </location>
</feature>
<sequence>MSFSSEEQKVYNAIFTSLDKEQLGIVTGEASRSTFEKSQLSPSILGEIWQLSDPTNLGFLNQYGFYVALRLVGHAQSGRKPEKSLIETPGPIPKFAETPKLTENSTPTSINHQQTSSASSLQPQLTSLPPLSNSDISKFSQLFFKSSFKGFINGEQAREIFLKAKLPTSTLSQIWSLSDVHNRGSLNRDEFVVAMFLIQGTINGSIKQLPPVIPSSIWDQLKTSSNIQSFSSQASSPQATKQQVPKPISRVPSSFANASNDWVISPQKREQFDNIFEGLDKDSRHVLGPGEVAPFLITSKLSQDVLASIWDLADIHNTGEFTKDEFAIAMFLVQKRIAGAELPHVVPDSLLPSHLQSYGQPPTQEKQASQDPSGAPQFKSSLNDLVDLNDAFSTPSPSIEALKSSPVTPALALPTTHTGTYQPKPFVPTSSFGQGIVKENTGILEEKSPVPAPSSVTTSQQTSSQVISNPQPQQISSYTQSKSGTTALPKASSPLAGTFNRSINDDLFTDSNPEISGKLSQATSDIANLSNQIGSLTTQTSQLHEKRTRAERELAKITGLKNDIEGKLSKLRVAYTQEVKQTEEVERLLQSSKVETEELRKEASVAEAQYNETQLNLQRFQNELEESQKENSALKEQLGTINAEHIESTKELEKIQSEVKQSKGWLAINSQQLSDTELKSSHIKDEIEKLLSSSRELDTHHESYLQKRADLETLKSEIEQSEQALKSRKLQHEESEGAFQSKSIELEQRLADQQQNELAIQNQEERVQQLWSGLQERQRQFEIAEQQLQQQQIDYAQRIQEFSNKQINDATWGFSGSTSTTAQEIKEVESHPEETEKSSSPGNSEISGAAIGLAAGAIGSTAVAATSTTATNADEVERANTEFSSQVATTEQSNITPSEDYQANNFNQFGHLDIQRPESATSSVVNNPPQSVRGDDVDIESETLGETANEEEPAALASDVLSKDYNKDSALRNQVYANDESSPGAGSFEIVDDHKSEDDLTIKDSQVKEPTDNIPGSWNVETPEIDIKPQQNYTSNVPEPQKSEEFPPIQELNITESDSEDEFHESSADASGHVEDIPGASSSASADVTTANAAIATSSDNNDFDFEAKSASIPKVPIPPKSTQPKFDDIDEIEESKDVEEDEFDAFDGLEAAEADEDDEDFSKGNELAHDIEESSFYGAEAAHEQPQASGSETQDNDEWEQIFAGFGNQSQAHPTKSSTRSQENLVHPTPQKSTTSTSNHKRIATTPRSLAVQELTGMGFSEEEALSALQKEKWNLEAATNYLLDNA</sequence>
<dbReference type="InterPro" id="IPR000261">
    <property type="entry name" value="EH_dom"/>
</dbReference>
<feature type="compositionally biased region" description="Polar residues" evidence="2">
    <location>
        <begin position="918"/>
        <end position="930"/>
    </location>
</feature>
<feature type="region of interest" description="Disordered" evidence="2">
    <location>
        <begin position="813"/>
        <end position="847"/>
    </location>
</feature>
<feature type="domain" description="EH" evidence="4">
    <location>
        <begin position="135"/>
        <end position="224"/>
    </location>
</feature>
<dbReference type="Pfam" id="PF00627">
    <property type="entry name" value="UBA"/>
    <property type="match status" value="1"/>
</dbReference>
<feature type="compositionally biased region" description="Polar residues" evidence="2">
    <location>
        <begin position="101"/>
        <end position="112"/>
    </location>
</feature>
<dbReference type="InterPro" id="IPR015940">
    <property type="entry name" value="UBA"/>
</dbReference>
<feature type="compositionally biased region" description="Basic and acidic residues" evidence="2">
    <location>
        <begin position="1162"/>
        <end position="1173"/>
    </location>
</feature>
<evidence type="ECO:0000313" key="6">
    <source>
        <dbReference type="Proteomes" id="UP000769528"/>
    </source>
</evidence>
<dbReference type="GO" id="GO:0016197">
    <property type="term" value="P:endosomal transport"/>
    <property type="evidence" value="ECO:0007669"/>
    <property type="project" value="TreeGrafter"/>
</dbReference>
<dbReference type="Gene3D" id="1.10.8.10">
    <property type="entry name" value="DNA helicase RuvA subunit, C-terminal domain"/>
    <property type="match status" value="1"/>
</dbReference>
<protein>
    <submittedName>
        <fullName evidence="5">Uncharacterized protein</fullName>
    </submittedName>
</protein>
<comment type="caution">
    <text evidence="5">The sequence shown here is derived from an EMBL/GenBank/DDBJ whole genome shotgun (WGS) entry which is preliminary data.</text>
</comment>